<protein>
    <submittedName>
        <fullName evidence="2">Uncharacterized protein</fullName>
    </submittedName>
</protein>
<dbReference type="EMBL" id="CP031775">
    <property type="protein sequence ID" value="QDZ89144.1"/>
    <property type="molecule type" value="Genomic_DNA"/>
</dbReference>
<dbReference type="AlphaFoldDB" id="A0A5B8QRG9"/>
<accession>A0A5B8QRG9</accession>
<sequence length="129" mass="13829">MGVGHTGKLVMLAVVQVNRHTMDPIALLHFSEITNPMESDFFNLSSSYSAVAAADMLGQPDTVAIENELCISVEICLIDGQLTPHPALAPAQICQQPNQCNASGRNQCGNRTDTGQYKSQKENGNGRGQ</sequence>
<proteinExistence type="predicted"/>
<reference evidence="2" key="1">
    <citation type="journal article" date="2019" name="Ecotoxicol. Environ. Saf.">
        <title>Microbial characterization of heavy metal resistant bacterial strains isolated from an electroplating wastewater treatment plant.</title>
        <authorList>
            <person name="Cai X."/>
            <person name="Zheng X."/>
            <person name="Zhang D."/>
            <person name="Iqbal W."/>
            <person name="Liu C."/>
            <person name="Yang B."/>
            <person name="Zhao X."/>
            <person name="Lu X."/>
            <person name="Mao Y."/>
        </authorList>
    </citation>
    <scope>NUCLEOTIDE SEQUENCE [LARGE SCALE GENOMIC DNA]</scope>
    <source>
        <strain evidence="2">Ni1-3</strain>
    </source>
</reference>
<name>A0A5B8QRG9_9GAMM</name>
<evidence type="ECO:0000313" key="2">
    <source>
        <dbReference type="EMBL" id="QDZ89144.1"/>
    </source>
</evidence>
<feature type="compositionally biased region" description="Polar residues" evidence="1">
    <location>
        <begin position="101"/>
        <end position="118"/>
    </location>
</feature>
<evidence type="ECO:0000256" key="1">
    <source>
        <dbReference type="SAM" id="MobiDB-lite"/>
    </source>
</evidence>
<feature type="region of interest" description="Disordered" evidence="1">
    <location>
        <begin position="101"/>
        <end position="129"/>
    </location>
</feature>
<organism evidence="2">
    <name type="scientific">Shewanella decolorationis</name>
    <dbReference type="NCBI Taxonomy" id="256839"/>
    <lineage>
        <taxon>Bacteria</taxon>
        <taxon>Pseudomonadati</taxon>
        <taxon>Pseudomonadota</taxon>
        <taxon>Gammaproteobacteria</taxon>
        <taxon>Alteromonadales</taxon>
        <taxon>Shewanellaceae</taxon>
        <taxon>Shewanella</taxon>
    </lineage>
</organism>
<gene>
    <name evidence="2" type="ORF">D0436_00990</name>
</gene>